<dbReference type="PANTHER" id="PTHR46220">
    <property type="entry name" value="ADP-RIBOSYLATION FACTOR GTPASE-ACTIVATING PROTEIN AGD12"/>
    <property type="match status" value="1"/>
</dbReference>
<proteinExistence type="predicted"/>
<evidence type="ECO:0000313" key="3">
    <source>
        <dbReference type="EMBL" id="KAG6484149.1"/>
    </source>
</evidence>
<evidence type="ECO:0000256" key="1">
    <source>
        <dbReference type="SAM" id="SignalP"/>
    </source>
</evidence>
<dbReference type="Gene3D" id="1.10.220.150">
    <property type="entry name" value="Arf GTPase activating protein"/>
    <property type="match status" value="1"/>
</dbReference>
<keyword evidence="4" id="KW-1185">Reference proteome</keyword>
<protein>
    <recommendedName>
        <fullName evidence="2">Arf-GAP domain-containing protein</fullName>
    </recommendedName>
</protein>
<dbReference type="GO" id="GO:0005543">
    <property type="term" value="F:phospholipid binding"/>
    <property type="evidence" value="ECO:0007669"/>
    <property type="project" value="InterPro"/>
</dbReference>
<keyword evidence="1" id="KW-0732">Signal</keyword>
<name>A0A8J5FPY9_ZINOF</name>
<dbReference type="InterPro" id="IPR038508">
    <property type="entry name" value="ArfGAP_dom_sf"/>
</dbReference>
<comment type="caution">
    <text evidence="3">The sequence shown here is derived from an EMBL/GenBank/DDBJ whole genome shotgun (WGS) entry which is preliminary data.</text>
</comment>
<feature type="signal peptide" evidence="1">
    <location>
        <begin position="1"/>
        <end position="28"/>
    </location>
</feature>
<dbReference type="SMART" id="SM00105">
    <property type="entry name" value="ArfGap"/>
    <property type="match status" value="1"/>
</dbReference>
<sequence length="199" mass="22095">MFLGFRQPARWRWLLRLARLLAPEATKAVGNVREQDRSLPIANIIQIMKSLPMPSSSHGCPIPNPSPVFLLFSPFPRCPPSPSPRSLPFDLSARPMGNRYYRSENPASGAMRKLKELMLKGDNHICADCSASDPKWSPLGTDVSKVLPLTLEEWTESDIDSMIEVGGNSYANSIYEAFLPKGHRKPKPDSSPSMSCKIS</sequence>
<dbReference type="InterPro" id="IPR044518">
    <property type="entry name" value="ARF_GAP_AGD11/12/13"/>
</dbReference>
<evidence type="ECO:0000259" key="2">
    <source>
        <dbReference type="SMART" id="SM00105"/>
    </source>
</evidence>
<accession>A0A8J5FPY9</accession>
<evidence type="ECO:0000313" key="4">
    <source>
        <dbReference type="Proteomes" id="UP000734854"/>
    </source>
</evidence>
<organism evidence="3 4">
    <name type="scientific">Zingiber officinale</name>
    <name type="common">Ginger</name>
    <name type="synonym">Amomum zingiber</name>
    <dbReference type="NCBI Taxonomy" id="94328"/>
    <lineage>
        <taxon>Eukaryota</taxon>
        <taxon>Viridiplantae</taxon>
        <taxon>Streptophyta</taxon>
        <taxon>Embryophyta</taxon>
        <taxon>Tracheophyta</taxon>
        <taxon>Spermatophyta</taxon>
        <taxon>Magnoliopsida</taxon>
        <taxon>Liliopsida</taxon>
        <taxon>Zingiberales</taxon>
        <taxon>Zingiberaceae</taxon>
        <taxon>Zingiber</taxon>
    </lineage>
</organism>
<dbReference type="EMBL" id="JACMSC010000016">
    <property type="protein sequence ID" value="KAG6484149.1"/>
    <property type="molecule type" value="Genomic_DNA"/>
</dbReference>
<reference evidence="3 4" key="1">
    <citation type="submission" date="2020-08" db="EMBL/GenBank/DDBJ databases">
        <title>Plant Genome Project.</title>
        <authorList>
            <person name="Zhang R.-G."/>
        </authorList>
    </citation>
    <scope>NUCLEOTIDE SEQUENCE [LARGE SCALE GENOMIC DNA]</scope>
    <source>
        <tissue evidence="3">Rhizome</tissue>
    </source>
</reference>
<dbReference type="InterPro" id="IPR001164">
    <property type="entry name" value="ArfGAP_dom"/>
</dbReference>
<gene>
    <name evidence="3" type="ORF">ZIOFF_060944</name>
</gene>
<dbReference type="Proteomes" id="UP000734854">
    <property type="component" value="Unassembled WGS sequence"/>
</dbReference>
<feature type="chain" id="PRO_5035147908" description="Arf-GAP domain-containing protein" evidence="1">
    <location>
        <begin position="29"/>
        <end position="199"/>
    </location>
</feature>
<dbReference type="InterPro" id="IPR037278">
    <property type="entry name" value="ARFGAP/RecO"/>
</dbReference>
<feature type="domain" description="Arf-GAP" evidence="2">
    <location>
        <begin position="111"/>
        <end position="198"/>
    </location>
</feature>
<dbReference type="PANTHER" id="PTHR46220:SF20">
    <property type="entry name" value="OS02G0722500 PROTEIN"/>
    <property type="match status" value="1"/>
</dbReference>
<dbReference type="GO" id="GO:0005096">
    <property type="term" value="F:GTPase activator activity"/>
    <property type="evidence" value="ECO:0007669"/>
    <property type="project" value="InterPro"/>
</dbReference>
<dbReference type="AlphaFoldDB" id="A0A8J5FPY9"/>
<dbReference type="SUPFAM" id="SSF57863">
    <property type="entry name" value="ArfGap/RecO-like zinc finger"/>
    <property type="match status" value="1"/>
</dbReference>